<evidence type="ECO:0000256" key="8">
    <source>
        <dbReference type="ARBA" id="ARBA00026100"/>
    </source>
</evidence>
<dbReference type="PANTHER" id="PTHR11804:SF83">
    <property type="entry name" value="LD37516P"/>
    <property type="match status" value="1"/>
</dbReference>
<evidence type="ECO:0000256" key="9">
    <source>
        <dbReference type="RuleBase" id="RU003435"/>
    </source>
</evidence>
<evidence type="ECO:0000256" key="2">
    <source>
        <dbReference type="ARBA" id="ARBA00022670"/>
    </source>
</evidence>
<evidence type="ECO:0000256" key="1">
    <source>
        <dbReference type="ARBA" id="ARBA00006040"/>
    </source>
</evidence>
<dbReference type="Pfam" id="PF01432">
    <property type="entry name" value="Peptidase_M3"/>
    <property type="match status" value="1"/>
</dbReference>
<dbReference type="CDD" id="cd06456">
    <property type="entry name" value="M3A_DCP"/>
    <property type="match status" value="1"/>
</dbReference>
<dbReference type="InterPro" id="IPR045666">
    <property type="entry name" value="OpdA_N"/>
</dbReference>
<comment type="cofactor">
    <cofactor evidence="9">
        <name>Zn(2+)</name>
        <dbReference type="ChEBI" id="CHEBI:29105"/>
    </cofactor>
    <text evidence="9">Binds 1 zinc ion.</text>
</comment>
<dbReference type="EMBL" id="GHES01026499">
    <property type="protein sequence ID" value="MPA57058.1"/>
    <property type="molecule type" value="Transcribed_RNA"/>
</dbReference>
<gene>
    <name evidence="12" type="ORF">Din_026499</name>
</gene>
<dbReference type="AlphaFoldDB" id="A0A5B7AM41"/>
<evidence type="ECO:0000256" key="6">
    <source>
        <dbReference type="ARBA" id="ARBA00023049"/>
    </source>
</evidence>
<dbReference type="Gene3D" id="1.10.1370.40">
    <property type="match status" value="1"/>
</dbReference>
<evidence type="ECO:0000259" key="11">
    <source>
        <dbReference type="Pfam" id="PF19310"/>
    </source>
</evidence>
<dbReference type="InterPro" id="IPR034005">
    <property type="entry name" value="M3A_DCP"/>
</dbReference>
<dbReference type="InterPro" id="IPR024077">
    <property type="entry name" value="Neurolysin/TOP_dom2"/>
</dbReference>
<dbReference type="Gene3D" id="1.10.1370.10">
    <property type="entry name" value="Neurolysin, domain 3"/>
    <property type="match status" value="1"/>
</dbReference>
<dbReference type="Pfam" id="PF19310">
    <property type="entry name" value="TOP_N"/>
    <property type="match status" value="1"/>
</dbReference>
<dbReference type="InterPro" id="IPR045090">
    <property type="entry name" value="Pept_M3A_M3B"/>
</dbReference>
<reference evidence="12" key="1">
    <citation type="submission" date="2019-08" db="EMBL/GenBank/DDBJ databases">
        <title>Reference gene set and small RNA set construction with multiple tissues from Davidia involucrata Baill.</title>
        <authorList>
            <person name="Yang H."/>
            <person name="Zhou C."/>
            <person name="Li G."/>
            <person name="Wang J."/>
            <person name="Gao P."/>
            <person name="Wang M."/>
            <person name="Wang R."/>
            <person name="Zhao Y."/>
        </authorList>
    </citation>
    <scope>NUCLEOTIDE SEQUENCE</scope>
    <source>
        <tissue evidence="12">Mixed with DoveR01_LX</tissue>
    </source>
</reference>
<dbReference type="EC" id="3.4.24.70" evidence="8"/>
<keyword evidence="2 9" id="KW-0645">Protease</keyword>
<feature type="domain" description="Peptidase M3A/M3B catalytic" evidence="10">
    <location>
        <begin position="231"/>
        <end position="691"/>
    </location>
</feature>
<dbReference type="GO" id="GO:0006518">
    <property type="term" value="P:peptide metabolic process"/>
    <property type="evidence" value="ECO:0007669"/>
    <property type="project" value="TreeGrafter"/>
</dbReference>
<dbReference type="FunFam" id="1.10.1370.40:FF:000005">
    <property type="entry name" value="Organellar oligopeptidase A, chloroplastic/mitochondrial"/>
    <property type="match status" value="1"/>
</dbReference>
<evidence type="ECO:0000259" key="10">
    <source>
        <dbReference type="Pfam" id="PF01432"/>
    </source>
</evidence>
<evidence type="ECO:0000313" key="12">
    <source>
        <dbReference type="EMBL" id="MPA57058.1"/>
    </source>
</evidence>
<dbReference type="GO" id="GO:0005829">
    <property type="term" value="C:cytosol"/>
    <property type="evidence" value="ECO:0007669"/>
    <property type="project" value="UniProtKB-ARBA"/>
</dbReference>
<sequence length="699" mass="79261">MASEDNPLLADFIFPPYDVVEAKHVPPGIRSLLKKLESDLVELETTVEPTWPKLVQPLEKIIDRLSVVWGIVNHLNAVKDSPELRSAIEEVQPEKVDFQLRLGHSKPIYDAFKAIRESPDWESLSDARKRVVEGQIKEAVLNGVSLDVDKKEHFNQIQQELEKLSQKFEENILDATKKFEKLITDKNDIEGLPATALAMAAQMAESKGYEKATAENGPWVITLDGPSYRSVMQHARNRSLREEVFRAYVTRASDGDLNNTPIIERILELRLEKAKLLGYNSYAEVSMEKKMATIDKAEDLIEKLHSASWNAAIQDMEDLEEFAKGQDAIEAKELSHWDINFWSERLRESRFDINEEELRPYFSLPKVLDGLFNLAKMLFNIDIDPADGLAPVWNKDVRFYCVKNSLGSPIAYFYFDPYSRPLEKRGGAWVDVVVGRSCAVSHDGTSIRLPITHIVCNQTPPVGDKPSLMTIREVEAVFHEFGHALQQMLTKQDEGLVSGSRGIEWDAVEIPSQFMENWCYQRDTLMSIANHYETGEDLPEEVCLKLLSARTFRAGSQLLRQIRYASVDLELHTKYTPGGPESIYDIDQKIGKRTHVIPLLPEDRFLCSFSHIFSDQYAAGYFSYQWAEVLSADAFSAFEEVGLDNDQAIKELGHKFQETILALGGGKSPHEVFIEFRGREPSTDAFLRYNGLLPAVVTA</sequence>
<dbReference type="SUPFAM" id="SSF55486">
    <property type="entry name" value="Metalloproteases ('zincins'), catalytic domain"/>
    <property type="match status" value="1"/>
</dbReference>
<keyword evidence="5 9" id="KW-0862">Zinc</keyword>
<feature type="domain" description="Oligopeptidase A N-terminal" evidence="11">
    <location>
        <begin position="29"/>
        <end position="151"/>
    </location>
</feature>
<keyword evidence="3 9" id="KW-0479">Metal-binding</keyword>
<evidence type="ECO:0000256" key="5">
    <source>
        <dbReference type="ARBA" id="ARBA00022833"/>
    </source>
</evidence>
<keyword evidence="6 9" id="KW-0482">Metalloprotease</keyword>
<keyword evidence="4 9" id="KW-0378">Hydrolase</keyword>
<dbReference type="GO" id="GO:0006508">
    <property type="term" value="P:proteolysis"/>
    <property type="evidence" value="ECO:0007669"/>
    <property type="project" value="UniProtKB-KW"/>
</dbReference>
<dbReference type="PANTHER" id="PTHR11804">
    <property type="entry name" value="PROTEASE M3 THIMET OLIGOPEPTIDASE-RELATED"/>
    <property type="match status" value="1"/>
</dbReference>
<accession>A0A5B7AM41</accession>
<dbReference type="GO" id="GO:0046872">
    <property type="term" value="F:metal ion binding"/>
    <property type="evidence" value="ECO:0007669"/>
    <property type="project" value="UniProtKB-UniRule"/>
</dbReference>
<proteinExistence type="inferred from homology"/>
<organism evidence="12">
    <name type="scientific">Davidia involucrata</name>
    <name type="common">Dove tree</name>
    <dbReference type="NCBI Taxonomy" id="16924"/>
    <lineage>
        <taxon>Eukaryota</taxon>
        <taxon>Viridiplantae</taxon>
        <taxon>Streptophyta</taxon>
        <taxon>Embryophyta</taxon>
        <taxon>Tracheophyta</taxon>
        <taxon>Spermatophyta</taxon>
        <taxon>Magnoliopsida</taxon>
        <taxon>eudicotyledons</taxon>
        <taxon>Gunneridae</taxon>
        <taxon>Pentapetalae</taxon>
        <taxon>asterids</taxon>
        <taxon>Cornales</taxon>
        <taxon>Nyssaceae</taxon>
        <taxon>Davidia</taxon>
    </lineage>
</organism>
<evidence type="ECO:0000256" key="3">
    <source>
        <dbReference type="ARBA" id="ARBA00022723"/>
    </source>
</evidence>
<dbReference type="FunFam" id="1.10.1370.40:FF:000009">
    <property type="entry name" value="Zincin-like metalloproteases family protein"/>
    <property type="match status" value="1"/>
</dbReference>
<name>A0A5B7AM41_DAVIN</name>
<comment type="similarity">
    <text evidence="1 9">Belongs to the peptidase M3 family.</text>
</comment>
<dbReference type="FunFam" id="3.40.390.10:FF:000009">
    <property type="entry name" value="Oligopeptidase A"/>
    <property type="match status" value="1"/>
</dbReference>
<evidence type="ECO:0000256" key="7">
    <source>
        <dbReference type="ARBA" id="ARBA00024603"/>
    </source>
</evidence>
<dbReference type="InterPro" id="IPR024079">
    <property type="entry name" value="MetalloPept_cat_dom_sf"/>
</dbReference>
<dbReference type="InterPro" id="IPR001567">
    <property type="entry name" value="Pept_M3A_M3B_dom"/>
</dbReference>
<dbReference type="Gene3D" id="3.40.390.10">
    <property type="entry name" value="Collagenase (Catalytic Domain)"/>
    <property type="match status" value="1"/>
</dbReference>
<protein>
    <recommendedName>
        <fullName evidence="8">oligopeptidase A</fullName>
        <ecNumber evidence="8">3.4.24.70</ecNumber>
    </recommendedName>
</protein>
<dbReference type="GO" id="GO:0004222">
    <property type="term" value="F:metalloendopeptidase activity"/>
    <property type="evidence" value="ECO:0007669"/>
    <property type="project" value="UniProtKB-EC"/>
</dbReference>
<comment type="catalytic activity">
    <reaction evidence="7">
        <text>Hydrolysis of oligopeptides, with broad specificity. Gly or Ala commonly occur as P1 or P1' residues, but more distant residues are also important, as is shown by the fact that Z-Gly-Pro-Gly-|-Gly-Pro-Ala is cleaved, but not Z-(Gly)(5).</text>
        <dbReference type="EC" id="3.4.24.70"/>
    </reaction>
</comment>
<dbReference type="GO" id="GO:0009507">
    <property type="term" value="C:chloroplast"/>
    <property type="evidence" value="ECO:0007669"/>
    <property type="project" value="TreeGrafter"/>
</dbReference>
<evidence type="ECO:0000256" key="4">
    <source>
        <dbReference type="ARBA" id="ARBA00022801"/>
    </source>
</evidence>